<dbReference type="PRINTS" id="PR00732">
    <property type="entry name" value="GLHYDRLASE4"/>
</dbReference>
<keyword evidence="3" id="KW-0170">Cobalt</keyword>
<evidence type="ECO:0000256" key="2">
    <source>
        <dbReference type="PIRSR" id="PIRSR601088-2"/>
    </source>
</evidence>
<dbReference type="EMBL" id="UGJB01000004">
    <property type="protein sequence ID" value="STQ09978.1"/>
    <property type="molecule type" value="Genomic_DNA"/>
</dbReference>
<keyword evidence="3" id="KW-0533">Nickel</keyword>
<keyword evidence="4" id="KW-0378">Hydrolase</keyword>
<dbReference type="InterPro" id="IPR053715">
    <property type="entry name" value="GH4_Enzyme_sf"/>
</dbReference>
<keyword evidence="4" id="KW-0326">Glycosidase</keyword>
<dbReference type="GO" id="GO:0005975">
    <property type="term" value="P:carbohydrate metabolic process"/>
    <property type="evidence" value="ECO:0007669"/>
    <property type="project" value="InterPro"/>
</dbReference>
<organism evidence="4 5">
    <name type="scientific">Enterobacter cloacae</name>
    <dbReference type="NCBI Taxonomy" id="550"/>
    <lineage>
        <taxon>Bacteria</taxon>
        <taxon>Pseudomonadati</taxon>
        <taxon>Pseudomonadota</taxon>
        <taxon>Gammaproteobacteria</taxon>
        <taxon>Enterobacterales</taxon>
        <taxon>Enterobacteriaceae</taxon>
        <taxon>Enterobacter</taxon>
        <taxon>Enterobacter cloacae complex</taxon>
    </lineage>
</organism>
<gene>
    <name evidence="4" type="primary">malH_2</name>
    <name evidence="4" type="ORF">NCTC10005_02712</name>
</gene>
<evidence type="ECO:0000256" key="3">
    <source>
        <dbReference type="PIRSR" id="PIRSR601088-3"/>
    </source>
</evidence>
<name>A0A377LVD8_ENTCL</name>
<evidence type="ECO:0000256" key="1">
    <source>
        <dbReference type="ARBA" id="ARBA00023027"/>
    </source>
</evidence>
<reference evidence="4 5" key="1">
    <citation type="submission" date="2018-06" db="EMBL/GenBank/DDBJ databases">
        <authorList>
            <consortium name="Pathogen Informatics"/>
            <person name="Doyle S."/>
        </authorList>
    </citation>
    <scope>NUCLEOTIDE SEQUENCE [LARGE SCALE GENOMIC DNA]</scope>
    <source>
        <strain evidence="4 5">NCTC10005</strain>
    </source>
</reference>
<dbReference type="EC" id="3.2.1.122" evidence="4"/>
<sequence>MVELIDLVDRYAHEKAWIVNYSNPAAIVAEGVRRLRPNARVLNICDMPVAAMRNMGAILGVDRRKLEVDYFWAESLRLVYPCVGGRRGQAAGTA</sequence>
<dbReference type="SUPFAM" id="SSF51735">
    <property type="entry name" value="NAD(P)-binding Rossmann-fold domains"/>
    <property type="match status" value="1"/>
</dbReference>
<evidence type="ECO:0000313" key="5">
    <source>
        <dbReference type="Proteomes" id="UP000255106"/>
    </source>
</evidence>
<dbReference type="PANTHER" id="PTHR32092">
    <property type="entry name" value="6-PHOSPHO-BETA-GLUCOSIDASE-RELATED"/>
    <property type="match status" value="1"/>
</dbReference>
<dbReference type="GO" id="GO:0046872">
    <property type="term" value="F:metal ion binding"/>
    <property type="evidence" value="ECO:0007669"/>
    <property type="project" value="UniProtKB-KW"/>
</dbReference>
<accession>A0A377LVD8</accession>
<keyword evidence="3" id="KW-0408">Iron</keyword>
<dbReference type="InterPro" id="IPR036291">
    <property type="entry name" value="NAD(P)-bd_dom_sf"/>
</dbReference>
<feature type="binding site" evidence="3">
    <location>
        <position position="45"/>
    </location>
    <ligand>
        <name>Mn(2+)</name>
        <dbReference type="ChEBI" id="CHEBI:29035"/>
    </ligand>
</feature>
<keyword evidence="1" id="KW-0520">NAD</keyword>
<evidence type="ECO:0000313" key="4">
    <source>
        <dbReference type="EMBL" id="STQ09978.1"/>
    </source>
</evidence>
<keyword evidence="3" id="KW-0479">Metal-binding</keyword>
<feature type="binding site" evidence="2">
    <location>
        <position position="23"/>
    </location>
    <ligand>
        <name>substrate</name>
    </ligand>
</feature>
<dbReference type="Pfam" id="PF02056">
    <property type="entry name" value="Glyco_hydro_4"/>
    <property type="match status" value="1"/>
</dbReference>
<dbReference type="Proteomes" id="UP000255106">
    <property type="component" value="Unassembled WGS sequence"/>
</dbReference>
<dbReference type="PANTHER" id="PTHR32092:SF14">
    <property type="entry name" value="MALTOSE-6'-PHOSPHATE GLUCOSIDASE"/>
    <property type="match status" value="1"/>
</dbReference>
<dbReference type="Gene3D" id="3.90.1820.10">
    <property type="entry name" value="AglA-like glucosidase"/>
    <property type="match status" value="1"/>
</dbReference>
<dbReference type="InterPro" id="IPR001088">
    <property type="entry name" value="Glyco_hydro_4"/>
</dbReference>
<dbReference type="GO" id="GO:0050081">
    <property type="term" value="F:maltose-6'-phosphate glucosidase activity"/>
    <property type="evidence" value="ECO:0007669"/>
    <property type="project" value="UniProtKB-EC"/>
</dbReference>
<dbReference type="AlphaFoldDB" id="A0A377LVD8"/>
<proteinExistence type="predicted"/>
<protein>
    <submittedName>
        <fullName evidence="4">Glycoside hydrolase family protein</fullName>
        <ecNumber evidence="4">3.2.1.122</ecNumber>
    </submittedName>
</protein>
<keyword evidence="3" id="KW-0464">Manganese</keyword>